<organism evidence="1 2">
    <name type="scientific">Elysia crispata</name>
    <name type="common">lettuce slug</name>
    <dbReference type="NCBI Taxonomy" id="231223"/>
    <lineage>
        <taxon>Eukaryota</taxon>
        <taxon>Metazoa</taxon>
        <taxon>Spiralia</taxon>
        <taxon>Lophotrochozoa</taxon>
        <taxon>Mollusca</taxon>
        <taxon>Gastropoda</taxon>
        <taxon>Heterobranchia</taxon>
        <taxon>Euthyneura</taxon>
        <taxon>Panpulmonata</taxon>
        <taxon>Sacoglossa</taxon>
        <taxon>Placobranchoidea</taxon>
        <taxon>Plakobranchidae</taxon>
        <taxon>Elysia</taxon>
    </lineage>
</organism>
<sequence length="106" mass="11473">MAAAPLDFVSPLPTSMFRPRTEPRLVEAVTGGRAAPGGQKSSQVGGCRRDLSTGHLDTAGSRDQLRSFRTHLVAQSTQLGYVTSSALSQPIWWDIHSSRGSLFMCR</sequence>
<keyword evidence="2" id="KW-1185">Reference proteome</keyword>
<accession>A0AAE1DSB5</accession>
<proteinExistence type="predicted"/>
<name>A0AAE1DSB5_9GAST</name>
<gene>
    <name evidence="1" type="ORF">RRG08_010089</name>
</gene>
<dbReference type="EMBL" id="JAWDGP010002668">
    <property type="protein sequence ID" value="KAK3781079.1"/>
    <property type="molecule type" value="Genomic_DNA"/>
</dbReference>
<reference evidence="1" key="1">
    <citation type="journal article" date="2023" name="G3 (Bethesda)">
        <title>A reference genome for the long-term kleptoplast-retaining sea slug Elysia crispata morphotype clarki.</title>
        <authorList>
            <person name="Eastman K.E."/>
            <person name="Pendleton A.L."/>
            <person name="Shaikh M.A."/>
            <person name="Suttiyut T."/>
            <person name="Ogas R."/>
            <person name="Tomko P."/>
            <person name="Gavelis G."/>
            <person name="Widhalm J.R."/>
            <person name="Wisecaver J.H."/>
        </authorList>
    </citation>
    <scope>NUCLEOTIDE SEQUENCE</scope>
    <source>
        <strain evidence="1">ECLA1</strain>
    </source>
</reference>
<evidence type="ECO:0000313" key="1">
    <source>
        <dbReference type="EMBL" id="KAK3781079.1"/>
    </source>
</evidence>
<dbReference type="AlphaFoldDB" id="A0AAE1DSB5"/>
<comment type="caution">
    <text evidence="1">The sequence shown here is derived from an EMBL/GenBank/DDBJ whole genome shotgun (WGS) entry which is preliminary data.</text>
</comment>
<dbReference type="Proteomes" id="UP001283361">
    <property type="component" value="Unassembled WGS sequence"/>
</dbReference>
<protein>
    <submittedName>
        <fullName evidence="1">Uncharacterized protein</fullName>
    </submittedName>
</protein>
<evidence type="ECO:0000313" key="2">
    <source>
        <dbReference type="Proteomes" id="UP001283361"/>
    </source>
</evidence>